<feature type="compositionally biased region" description="Polar residues" evidence="1">
    <location>
        <begin position="72"/>
        <end position="81"/>
    </location>
</feature>
<reference evidence="2" key="1">
    <citation type="submission" date="2022-11" db="EMBL/GenBank/DDBJ databases">
        <authorList>
            <person name="Petersen C."/>
        </authorList>
    </citation>
    <scope>NUCLEOTIDE SEQUENCE</scope>
    <source>
        <strain evidence="2">IBT 19713</strain>
    </source>
</reference>
<accession>A0A9W9NQ81</accession>
<feature type="region of interest" description="Disordered" evidence="1">
    <location>
        <begin position="393"/>
        <end position="412"/>
    </location>
</feature>
<dbReference type="RefSeq" id="XP_058328320.1">
    <property type="nucleotide sequence ID" value="XM_058477975.1"/>
</dbReference>
<organism evidence="2 3">
    <name type="scientific">Penicillium chermesinum</name>
    <dbReference type="NCBI Taxonomy" id="63820"/>
    <lineage>
        <taxon>Eukaryota</taxon>
        <taxon>Fungi</taxon>
        <taxon>Dikarya</taxon>
        <taxon>Ascomycota</taxon>
        <taxon>Pezizomycotina</taxon>
        <taxon>Eurotiomycetes</taxon>
        <taxon>Eurotiomycetidae</taxon>
        <taxon>Eurotiales</taxon>
        <taxon>Aspergillaceae</taxon>
        <taxon>Penicillium</taxon>
    </lineage>
</organism>
<feature type="region of interest" description="Disordered" evidence="1">
    <location>
        <begin position="1"/>
        <end position="138"/>
    </location>
</feature>
<sequence>MGNSQSTSKNDRRRSNRLTKPLTTAPGRSEQEPALASGLIGWQNPWVGASAAKNIRPRPRKIPSTVFESDAEPQQQESEQNFPGPLSSHAISPATSGPPSRRSYQTASVKGSDRSSVPPEHPRRANSVQTPLQRQRSVINNDVREDAASSNTLFLVGNQRFSLTRRRSLLTRPGTATRQSTGAVLRFSPTIGEPAIDEVDADFLRWPLPPRRRPSLVASPRNARQALLIRVNGCASPCPSDRVPLESRSVEVVPQPSLEIPSVIDIKKSEDLPGSPFSFEKSPIITVHPRAKSLFPREMEDEGIAMYTDIQLDKDTMDVSSDRSTSRSLGKTDSGYSSANSFHSIQRSQTRLSLDSQASGSGSMLGPDDRTQHYASLHGEKSENFSWPRLASTRWDDSSSATPQPGSRNRRSTLCAPLYTEYSESDGSVPPRLSFQGDRIVSETSRLSTSTDILPIYEQVNALHRSTSGSSETGICRSRSRSRSRSRAGSRPWPPSKLQPGSPSVQVGETIYLTRSLLDGISSPITMTSNV</sequence>
<feature type="compositionally biased region" description="Polar residues" evidence="1">
    <location>
        <begin position="89"/>
        <end position="109"/>
    </location>
</feature>
<dbReference type="OrthoDB" id="5341904at2759"/>
<feature type="compositionally biased region" description="Polar residues" evidence="1">
    <location>
        <begin position="398"/>
        <end position="407"/>
    </location>
</feature>
<feature type="region of interest" description="Disordered" evidence="1">
    <location>
        <begin position="316"/>
        <end position="372"/>
    </location>
</feature>
<feature type="compositionally biased region" description="Basic and acidic residues" evidence="1">
    <location>
        <begin position="316"/>
        <end position="325"/>
    </location>
</feature>
<evidence type="ECO:0000313" key="2">
    <source>
        <dbReference type="EMBL" id="KAJ5224137.1"/>
    </source>
</evidence>
<evidence type="ECO:0000256" key="1">
    <source>
        <dbReference type="SAM" id="MobiDB-lite"/>
    </source>
</evidence>
<feature type="region of interest" description="Disordered" evidence="1">
    <location>
        <begin position="465"/>
        <end position="505"/>
    </location>
</feature>
<feature type="compositionally biased region" description="Basic residues" evidence="1">
    <location>
        <begin position="478"/>
        <end position="488"/>
    </location>
</feature>
<comment type="caution">
    <text evidence="2">The sequence shown here is derived from an EMBL/GenBank/DDBJ whole genome shotgun (WGS) entry which is preliminary data.</text>
</comment>
<dbReference type="GeneID" id="83205278"/>
<dbReference type="AlphaFoldDB" id="A0A9W9NQ81"/>
<reference evidence="2" key="2">
    <citation type="journal article" date="2023" name="IMA Fungus">
        <title>Comparative genomic study of the Penicillium genus elucidates a diverse pangenome and 15 lateral gene transfer events.</title>
        <authorList>
            <person name="Petersen C."/>
            <person name="Sorensen T."/>
            <person name="Nielsen M.R."/>
            <person name="Sondergaard T.E."/>
            <person name="Sorensen J.L."/>
            <person name="Fitzpatrick D.A."/>
            <person name="Frisvad J.C."/>
            <person name="Nielsen K.L."/>
        </authorList>
    </citation>
    <scope>NUCLEOTIDE SEQUENCE</scope>
    <source>
        <strain evidence="2">IBT 19713</strain>
    </source>
</reference>
<proteinExistence type="predicted"/>
<gene>
    <name evidence="2" type="ORF">N7468_008679</name>
</gene>
<name>A0A9W9NQ81_9EURO</name>
<feature type="compositionally biased region" description="Polar residues" evidence="1">
    <location>
        <begin position="126"/>
        <end position="138"/>
    </location>
</feature>
<protein>
    <submittedName>
        <fullName evidence="2">Uncharacterized protein</fullName>
    </submittedName>
</protein>
<dbReference type="EMBL" id="JAPQKS010000006">
    <property type="protein sequence ID" value="KAJ5224137.1"/>
    <property type="molecule type" value="Genomic_DNA"/>
</dbReference>
<evidence type="ECO:0000313" key="3">
    <source>
        <dbReference type="Proteomes" id="UP001150941"/>
    </source>
</evidence>
<dbReference type="Proteomes" id="UP001150941">
    <property type="component" value="Unassembled WGS sequence"/>
</dbReference>
<feature type="compositionally biased region" description="Polar residues" evidence="1">
    <location>
        <begin position="326"/>
        <end position="362"/>
    </location>
</feature>
<keyword evidence="3" id="KW-1185">Reference proteome</keyword>